<dbReference type="Gene3D" id="3.20.20.80">
    <property type="entry name" value="Glycosidases"/>
    <property type="match status" value="1"/>
</dbReference>
<sequence>MSNLSISGDQFLLDGQPFRLLSGALHYFRIVPEYWRDRMLKLKACGLNTVETYIPWNLHEPEEGRFYFEGLADIEAFVRLAGELGLHVILRPSPFICAEWEFGGLPAWLLADDNMQLRCDYKPYLSKVDAYFDELLPRLRPLLSTQGGPVLALQVENEYGSYGTDKAYLNYLKEGMIARGMDVLLFTSDGAEDRMLQGGMIDGVFATVNFGSRAKESFAKLREYQPTGPLVCMEFWNGWFDRWMKPHQTRPAAEVEETLDEMLALDASVNFYMFHGGTNFGFMNGANLFDEYEPLVTSYDYDTLLDESGRPTDKFYAARKIIEKYVDLPPLELPPGIESRAYGKVRMTECAPLFTQLDALSHPVRRSCPEPMEKLGQAYGFILYSTKITGPSSGRELILQEVRDRALIFANGAYIGTVERWNPKGIPLEVPAEGLQIDILVENMGRINYGPQLRDPKGITCGVRLGYQFLHDWTIRSLPLTDLTGLTFVPDGDCDERLEPVFYRGSLHVDEPADTFLRLDGWGKGQAFINGFNLGRYWDKGPTKTLYVPAPLLREGGNDIIVFELHGVKEPVVSFVDQPDFG</sequence>
<evidence type="ECO:0000313" key="8">
    <source>
        <dbReference type="Proteomes" id="UP000679992"/>
    </source>
</evidence>
<feature type="domain" description="Beta-galactosidase galactose-binding" evidence="6">
    <location>
        <begin position="500"/>
        <end position="558"/>
    </location>
</feature>
<evidence type="ECO:0000256" key="2">
    <source>
        <dbReference type="ARBA" id="ARBA00022801"/>
    </source>
</evidence>
<dbReference type="Gene3D" id="2.60.120.260">
    <property type="entry name" value="Galactose-binding domain-like"/>
    <property type="match status" value="2"/>
</dbReference>
<dbReference type="SUPFAM" id="SSF49785">
    <property type="entry name" value="Galactose-binding domain-like"/>
    <property type="match status" value="1"/>
</dbReference>
<dbReference type="InterPro" id="IPR031330">
    <property type="entry name" value="Gly_Hdrlase_35_cat"/>
</dbReference>
<dbReference type="InterPro" id="IPR026283">
    <property type="entry name" value="B-gal_1-like"/>
</dbReference>
<dbReference type="Proteomes" id="UP000679992">
    <property type="component" value="Unassembled WGS sequence"/>
</dbReference>
<dbReference type="PRINTS" id="PR00742">
    <property type="entry name" value="GLHYDRLASE35"/>
</dbReference>
<dbReference type="InterPro" id="IPR017853">
    <property type="entry name" value="GH"/>
</dbReference>
<evidence type="ECO:0000259" key="4">
    <source>
        <dbReference type="Pfam" id="PF01301"/>
    </source>
</evidence>
<accession>A0ABQ4MEG2</accession>
<organism evidence="7 8">
    <name type="scientific">Paenibacillus vini</name>
    <dbReference type="NCBI Taxonomy" id="1476024"/>
    <lineage>
        <taxon>Bacteria</taxon>
        <taxon>Bacillati</taxon>
        <taxon>Bacillota</taxon>
        <taxon>Bacilli</taxon>
        <taxon>Bacillales</taxon>
        <taxon>Paenibacillaceae</taxon>
        <taxon>Paenibacillus</taxon>
    </lineage>
</organism>
<evidence type="ECO:0000313" key="7">
    <source>
        <dbReference type="EMBL" id="GIP54352.1"/>
    </source>
</evidence>
<keyword evidence="8" id="KW-1185">Reference proteome</keyword>
<dbReference type="InterPro" id="IPR001944">
    <property type="entry name" value="Glycoside_Hdrlase_35"/>
</dbReference>
<dbReference type="Pfam" id="PF21467">
    <property type="entry name" value="BetaGal_gal-bd"/>
    <property type="match status" value="1"/>
</dbReference>
<dbReference type="InterPro" id="IPR048912">
    <property type="entry name" value="BetaGal1-like_ABD1"/>
</dbReference>
<reference evidence="7 8" key="1">
    <citation type="submission" date="2021-03" db="EMBL/GenBank/DDBJ databases">
        <title>Antimicrobial resistance genes in bacteria isolated from Japanese honey, and their potential for conferring macrolide and lincosamide resistance in the American foulbrood pathogen Paenibacillus larvae.</title>
        <authorList>
            <person name="Okamoto M."/>
            <person name="Kumagai M."/>
            <person name="Kanamori H."/>
            <person name="Takamatsu D."/>
        </authorList>
    </citation>
    <scope>NUCLEOTIDE SEQUENCE [LARGE SCALE GENOMIC DNA]</scope>
    <source>
        <strain evidence="7 8">J42TS3</strain>
    </source>
</reference>
<comment type="caution">
    <text evidence="7">The sequence shown here is derived from an EMBL/GenBank/DDBJ whole genome shotgun (WGS) entry which is preliminary data.</text>
</comment>
<evidence type="ECO:0000256" key="1">
    <source>
        <dbReference type="ARBA" id="ARBA00009809"/>
    </source>
</evidence>
<dbReference type="RefSeq" id="WP_213655656.1">
    <property type="nucleotide sequence ID" value="NZ_BOSL01000011.1"/>
</dbReference>
<dbReference type="Pfam" id="PF21317">
    <property type="entry name" value="BetaGal_ABD_1"/>
    <property type="match status" value="1"/>
</dbReference>
<dbReference type="SUPFAM" id="SSF51445">
    <property type="entry name" value="(Trans)glycosidases"/>
    <property type="match status" value="1"/>
</dbReference>
<keyword evidence="3" id="KW-0326">Glycosidase</keyword>
<evidence type="ECO:0000259" key="5">
    <source>
        <dbReference type="Pfam" id="PF21317"/>
    </source>
</evidence>
<dbReference type="InterPro" id="IPR048913">
    <property type="entry name" value="BetaGal_gal-bd"/>
</dbReference>
<dbReference type="InterPro" id="IPR019801">
    <property type="entry name" value="Glyco_hydro_35_CS"/>
</dbReference>
<comment type="similarity">
    <text evidence="1">Belongs to the glycosyl hydrolase 35 family.</text>
</comment>
<dbReference type="EMBL" id="BOSL01000011">
    <property type="protein sequence ID" value="GIP54352.1"/>
    <property type="molecule type" value="Genomic_DNA"/>
</dbReference>
<keyword evidence="2" id="KW-0378">Hydrolase</keyword>
<dbReference type="Pfam" id="PF01301">
    <property type="entry name" value="Glyco_hydro_35"/>
    <property type="match status" value="1"/>
</dbReference>
<dbReference type="PIRSF" id="PIRSF006336">
    <property type="entry name" value="B-gal"/>
    <property type="match status" value="1"/>
</dbReference>
<feature type="domain" description="Beta-galactosidase 1-like first all-beta" evidence="5">
    <location>
        <begin position="369"/>
        <end position="478"/>
    </location>
</feature>
<gene>
    <name evidence="7" type="ORF">J42TS3_33870</name>
</gene>
<name>A0ABQ4MEG2_9BACL</name>
<feature type="domain" description="Glycoside hydrolase 35 catalytic" evidence="4">
    <location>
        <begin position="10"/>
        <end position="324"/>
    </location>
</feature>
<dbReference type="InterPro" id="IPR008979">
    <property type="entry name" value="Galactose-bd-like_sf"/>
</dbReference>
<proteinExistence type="inferred from homology"/>
<protein>
    <submittedName>
        <fullName evidence="7">Beta-galactosidase</fullName>
    </submittedName>
</protein>
<evidence type="ECO:0000256" key="3">
    <source>
        <dbReference type="ARBA" id="ARBA00023295"/>
    </source>
</evidence>
<dbReference type="PROSITE" id="PS01182">
    <property type="entry name" value="GLYCOSYL_HYDROL_F35"/>
    <property type="match status" value="1"/>
</dbReference>
<evidence type="ECO:0000259" key="6">
    <source>
        <dbReference type="Pfam" id="PF21467"/>
    </source>
</evidence>
<dbReference type="PANTHER" id="PTHR23421">
    <property type="entry name" value="BETA-GALACTOSIDASE RELATED"/>
    <property type="match status" value="1"/>
</dbReference>